<keyword evidence="3" id="KW-0963">Cytoplasm</keyword>
<dbReference type="GO" id="GO:0007020">
    <property type="term" value="P:microtubule nucleation"/>
    <property type="evidence" value="ECO:0007669"/>
    <property type="project" value="InterPro"/>
</dbReference>
<keyword evidence="9" id="KW-1185">Reference proteome</keyword>
<dbReference type="GO" id="GO:0031122">
    <property type="term" value="P:cytoplasmic microtubule organization"/>
    <property type="evidence" value="ECO:0007669"/>
    <property type="project" value="TreeGrafter"/>
</dbReference>
<accession>A0A9J6G4T9</accession>
<dbReference type="GO" id="GO:0051225">
    <property type="term" value="P:spindle assembly"/>
    <property type="evidence" value="ECO:0007669"/>
    <property type="project" value="TreeGrafter"/>
</dbReference>
<evidence type="ECO:0000256" key="5">
    <source>
        <dbReference type="ARBA" id="ARBA00023212"/>
    </source>
</evidence>
<comment type="subcellular location">
    <subcellularLocation>
        <location evidence="1">Cytoplasm</location>
        <location evidence="1">Cytoskeleton</location>
    </subcellularLocation>
</comment>
<name>A0A9J6G4T9_HAELO</name>
<dbReference type="GO" id="GO:0000278">
    <property type="term" value="P:mitotic cell cycle"/>
    <property type="evidence" value="ECO:0007669"/>
    <property type="project" value="TreeGrafter"/>
</dbReference>
<dbReference type="PANTHER" id="PTHR19302">
    <property type="entry name" value="GAMMA TUBULIN COMPLEX PROTEIN"/>
    <property type="match status" value="1"/>
</dbReference>
<evidence type="ECO:0000259" key="6">
    <source>
        <dbReference type="Pfam" id="PF04130"/>
    </source>
</evidence>
<evidence type="ECO:0000256" key="2">
    <source>
        <dbReference type="ARBA" id="ARBA00010337"/>
    </source>
</evidence>
<dbReference type="AlphaFoldDB" id="A0A9J6G4T9"/>
<dbReference type="GO" id="GO:0005874">
    <property type="term" value="C:microtubule"/>
    <property type="evidence" value="ECO:0007669"/>
    <property type="project" value="UniProtKB-KW"/>
</dbReference>
<dbReference type="Pfam" id="PF17681">
    <property type="entry name" value="GCP_N_terminal"/>
    <property type="match status" value="2"/>
</dbReference>
<proteinExistence type="inferred from homology"/>
<evidence type="ECO:0000256" key="1">
    <source>
        <dbReference type="ARBA" id="ARBA00004245"/>
    </source>
</evidence>
<sequence length="592" mass="67793">MVWITKPLNKLRLLGDLVQACAGLKGGQLASQLHSFLANGDPEASALVRRLLLAVLEPWYGMLCRWVQTGQLEDIHHEASGGRQPPMKAELTCPRTGRAYPAQCDIRCKPQLGVRHSAFAFPPHPKFFIATNNEVPVESLWHDKYYLRKNMLPSFLSEEQARKILCTGKAVNFLLHVCQDQPQQADLPPPHPVECVLDGLREDSFLEFLEQAYHTNNRRVLSVLNTQFKFKEHLQAMRQFLLLGQGDFVRQLMDILDDMALSFPFLNGHSEQLNEKVESLYQQVLDEALSEAVRTTNAQFVDPDILERLAVHLLHVFTPYCMSLYLRLFNHLWRTKHMEYMAAAAWKQQTVNLKVTMRNSKRAPEIVPVLHQCHIVLSEMMHFMQQVQYYLVFEVIECAWAELETRVEQAQDLDQVIHAHDDFLAALMTRALLDDESREIQSQLRAIFDRVLDFTKLQGVLLAELANGPTSPGSLTSLRMISDTYQALGFRLDFSEFYKQQNHLLRTSMTLQSRRQILRCPSPAARPFALWLPVTTGNFSRSAAIVLVLAQTFHFVSFVTAHDQPGCSLRIQAVTDACQQRNVEKKVLARFY</sequence>
<dbReference type="GO" id="GO:0043015">
    <property type="term" value="F:gamma-tubulin binding"/>
    <property type="evidence" value="ECO:0007669"/>
    <property type="project" value="InterPro"/>
</dbReference>
<evidence type="ECO:0000256" key="4">
    <source>
        <dbReference type="ARBA" id="ARBA00022701"/>
    </source>
</evidence>
<dbReference type="Pfam" id="PF04130">
    <property type="entry name" value="GCP_C_terminal"/>
    <property type="match status" value="2"/>
</dbReference>
<dbReference type="InterPro" id="IPR040457">
    <property type="entry name" value="GCP_C"/>
</dbReference>
<comment type="caution">
    <text evidence="8">The sequence shown here is derived from an EMBL/GenBank/DDBJ whole genome shotgun (WGS) entry which is preliminary data.</text>
</comment>
<dbReference type="GO" id="GO:0051011">
    <property type="term" value="F:microtubule minus-end binding"/>
    <property type="evidence" value="ECO:0007669"/>
    <property type="project" value="TreeGrafter"/>
</dbReference>
<dbReference type="Gene3D" id="1.20.120.1900">
    <property type="entry name" value="Gamma-tubulin complex, C-terminal domain"/>
    <property type="match status" value="2"/>
</dbReference>
<protein>
    <recommendedName>
        <fullName evidence="10">Gamma-tubulin complex component</fullName>
    </recommendedName>
</protein>
<organism evidence="8 9">
    <name type="scientific">Haemaphysalis longicornis</name>
    <name type="common">Bush tick</name>
    <dbReference type="NCBI Taxonomy" id="44386"/>
    <lineage>
        <taxon>Eukaryota</taxon>
        <taxon>Metazoa</taxon>
        <taxon>Ecdysozoa</taxon>
        <taxon>Arthropoda</taxon>
        <taxon>Chelicerata</taxon>
        <taxon>Arachnida</taxon>
        <taxon>Acari</taxon>
        <taxon>Parasitiformes</taxon>
        <taxon>Ixodida</taxon>
        <taxon>Ixodoidea</taxon>
        <taxon>Ixodidae</taxon>
        <taxon>Haemaphysalinae</taxon>
        <taxon>Haemaphysalis</taxon>
    </lineage>
</organism>
<evidence type="ECO:0000313" key="8">
    <source>
        <dbReference type="EMBL" id="KAH9369705.1"/>
    </source>
</evidence>
<evidence type="ECO:0000313" key="9">
    <source>
        <dbReference type="Proteomes" id="UP000821853"/>
    </source>
</evidence>
<evidence type="ECO:0000256" key="3">
    <source>
        <dbReference type="ARBA" id="ARBA00022490"/>
    </source>
</evidence>
<dbReference type="EMBL" id="JABSTR010000005">
    <property type="protein sequence ID" value="KAH9369705.1"/>
    <property type="molecule type" value="Genomic_DNA"/>
</dbReference>
<feature type="domain" description="Gamma tubulin complex component C-terminal" evidence="6">
    <location>
        <begin position="232"/>
        <end position="311"/>
    </location>
</feature>
<evidence type="ECO:0008006" key="10">
    <source>
        <dbReference type="Google" id="ProtNLM"/>
    </source>
</evidence>
<dbReference type="VEuPathDB" id="VectorBase:HLOH_055383"/>
<feature type="domain" description="Gamma tubulin complex component protein N-terminal" evidence="7">
    <location>
        <begin position="123"/>
        <end position="225"/>
    </location>
</feature>
<dbReference type="InterPro" id="IPR042241">
    <property type="entry name" value="GCP_C_sf"/>
</dbReference>
<keyword evidence="4" id="KW-0493">Microtubule</keyword>
<dbReference type="PANTHER" id="PTHR19302:SF14">
    <property type="entry name" value="GAMMA-TUBULIN COMPLEX COMPONENT 3"/>
    <property type="match status" value="1"/>
</dbReference>
<dbReference type="OrthoDB" id="5860513at2759"/>
<dbReference type="InterPro" id="IPR007259">
    <property type="entry name" value="GCP"/>
</dbReference>
<dbReference type="GO" id="GO:0000930">
    <property type="term" value="C:gamma-tubulin complex"/>
    <property type="evidence" value="ECO:0007669"/>
    <property type="project" value="TreeGrafter"/>
</dbReference>
<evidence type="ECO:0000259" key="7">
    <source>
        <dbReference type="Pfam" id="PF17681"/>
    </source>
</evidence>
<gene>
    <name evidence="8" type="ORF">HPB48_007672</name>
</gene>
<comment type="similarity">
    <text evidence="2">Belongs to the TUBGCP family.</text>
</comment>
<dbReference type="GO" id="GO:0000922">
    <property type="term" value="C:spindle pole"/>
    <property type="evidence" value="ECO:0007669"/>
    <property type="project" value="InterPro"/>
</dbReference>
<reference evidence="8 9" key="1">
    <citation type="journal article" date="2020" name="Cell">
        <title>Large-Scale Comparative Analyses of Tick Genomes Elucidate Their Genetic Diversity and Vector Capacities.</title>
        <authorList>
            <consortium name="Tick Genome and Microbiome Consortium (TIGMIC)"/>
            <person name="Jia N."/>
            <person name="Wang J."/>
            <person name="Shi W."/>
            <person name="Du L."/>
            <person name="Sun Y."/>
            <person name="Zhan W."/>
            <person name="Jiang J.F."/>
            <person name="Wang Q."/>
            <person name="Zhang B."/>
            <person name="Ji P."/>
            <person name="Bell-Sakyi L."/>
            <person name="Cui X.M."/>
            <person name="Yuan T.T."/>
            <person name="Jiang B.G."/>
            <person name="Yang W.F."/>
            <person name="Lam T.T."/>
            <person name="Chang Q.C."/>
            <person name="Ding S.J."/>
            <person name="Wang X.J."/>
            <person name="Zhu J.G."/>
            <person name="Ruan X.D."/>
            <person name="Zhao L."/>
            <person name="Wei J.T."/>
            <person name="Ye R.Z."/>
            <person name="Que T.C."/>
            <person name="Du C.H."/>
            <person name="Zhou Y.H."/>
            <person name="Cheng J.X."/>
            <person name="Dai P.F."/>
            <person name="Guo W.B."/>
            <person name="Han X.H."/>
            <person name="Huang E.J."/>
            <person name="Li L.F."/>
            <person name="Wei W."/>
            <person name="Gao Y.C."/>
            <person name="Liu J.Z."/>
            <person name="Shao H.Z."/>
            <person name="Wang X."/>
            <person name="Wang C.C."/>
            <person name="Yang T.C."/>
            <person name="Huo Q.B."/>
            <person name="Li W."/>
            <person name="Chen H.Y."/>
            <person name="Chen S.E."/>
            <person name="Zhou L.G."/>
            <person name="Ni X.B."/>
            <person name="Tian J.H."/>
            <person name="Sheng Y."/>
            <person name="Liu T."/>
            <person name="Pan Y.S."/>
            <person name="Xia L.Y."/>
            <person name="Li J."/>
            <person name="Zhao F."/>
            <person name="Cao W.C."/>
        </authorList>
    </citation>
    <scope>NUCLEOTIDE SEQUENCE [LARGE SCALE GENOMIC DNA]</scope>
    <source>
        <strain evidence="8">HaeL-2018</strain>
    </source>
</reference>
<dbReference type="Proteomes" id="UP000821853">
    <property type="component" value="Chromosome 3"/>
</dbReference>
<dbReference type="InterPro" id="IPR041470">
    <property type="entry name" value="GCP_N"/>
</dbReference>
<feature type="domain" description="Gamma tubulin complex component protein N-terminal" evidence="7">
    <location>
        <begin position="2"/>
        <end position="78"/>
    </location>
</feature>
<dbReference type="GO" id="GO:0051321">
    <property type="term" value="P:meiotic cell cycle"/>
    <property type="evidence" value="ECO:0007669"/>
    <property type="project" value="TreeGrafter"/>
</dbReference>
<feature type="domain" description="Gamma tubulin complex component C-terminal" evidence="6">
    <location>
        <begin position="315"/>
        <end position="462"/>
    </location>
</feature>
<keyword evidence="5" id="KW-0206">Cytoskeleton</keyword>